<dbReference type="GO" id="GO:0031012">
    <property type="term" value="C:extracellular matrix"/>
    <property type="evidence" value="ECO:0007669"/>
    <property type="project" value="InterPro"/>
</dbReference>
<dbReference type="Proteomes" id="UP000609064">
    <property type="component" value="Unassembled WGS sequence"/>
</dbReference>
<reference evidence="7" key="1">
    <citation type="journal article" date="2014" name="Int. J. Syst. Evol. Microbiol.">
        <title>Complete genome sequence of Corynebacterium casei LMG S-19264T (=DSM 44701T), isolated from a smear-ripened cheese.</title>
        <authorList>
            <consortium name="US DOE Joint Genome Institute (JGI-PGF)"/>
            <person name="Walter F."/>
            <person name="Albersmeier A."/>
            <person name="Kalinowski J."/>
            <person name="Ruckert C."/>
        </authorList>
    </citation>
    <scope>NUCLEOTIDE SEQUENCE</scope>
    <source>
        <strain evidence="7">CGMCC 1.15958</strain>
    </source>
</reference>
<dbReference type="AlphaFoldDB" id="A0A916Z266"/>
<evidence type="ECO:0000256" key="3">
    <source>
        <dbReference type="ARBA" id="ARBA00022801"/>
    </source>
</evidence>
<dbReference type="SUPFAM" id="SSF55486">
    <property type="entry name" value="Metalloproteases ('zincins'), catalytic domain"/>
    <property type="match status" value="1"/>
</dbReference>
<accession>A0A916Z266</accession>
<keyword evidence="3" id="KW-0378">Hydrolase</keyword>
<dbReference type="EMBL" id="BMKK01000008">
    <property type="protein sequence ID" value="GGD70112.1"/>
    <property type="molecule type" value="Genomic_DNA"/>
</dbReference>
<dbReference type="InterPro" id="IPR001818">
    <property type="entry name" value="Pept_M10_metallopeptidase"/>
</dbReference>
<dbReference type="GO" id="GO:0008270">
    <property type="term" value="F:zinc ion binding"/>
    <property type="evidence" value="ECO:0007669"/>
    <property type="project" value="InterPro"/>
</dbReference>
<keyword evidence="2" id="KW-0479">Metal-binding</keyword>
<dbReference type="SMART" id="SM00235">
    <property type="entry name" value="ZnMc"/>
    <property type="match status" value="1"/>
</dbReference>
<gene>
    <name evidence="7" type="ORF">GCM10011514_37720</name>
</gene>
<evidence type="ECO:0000313" key="8">
    <source>
        <dbReference type="Proteomes" id="UP000609064"/>
    </source>
</evidence>
<evidence type="ECO:0000256" key="5">
    <source>
        <dbReference type="SAM" id="SignalP"/>
    </source>
</evidence>
<feature type="signal peptide" evidence="5">
    <location>
        <begin position="1"/>
        <end position="18"/>
    </location>
</feature>
<reference evidence="7" key="2">
    <citation type="submission" date="2020-09" db="EMBL/GenBank/DDBJ databases">
        <authorList>
            <person name="Sun Q."/>
            <person name="Zhou Y."/>
        </authorList>
    </citation>
    <scope>NUCLEOTIDE SEQUENCE</scope>
    <source>
        <strain evidence="7">CGMCC 1.15958</strain>
    </source>
</reference>
<comment type="caution">
    <text evidence="7">The sequence shown here is derived from an EMBL/GenBank/DDBJ whole genome shotgun (WGS) entry which is preliminary data.</text>
</comment>
<feature type="chain" id="PRO_5037938736" description="Peptidase metallopeptidase domain-containing protein" evidence="5">
    <location>
        <begin position="19"/>
        <end position="235"/>
    </location>
</feature>
<keyword evidence="5" id="KW-0732">Signal</keyword>
<keyword evidence="8" id="KW-1185">Reference proteome</keyword>
<organism evidence="7 8">
    <name type="scientific">Emticicia aquatilis</name>
    <dbReference type="NCBI Taxonomy" id="1537369"/>
    <lineage>
        <taxon>Bacteria</taxon>
        <taxon>Pseudomonadati</taxon>
        <taxon>Bacteroidota</taxon>
        <taxon>Cytophagia</taxon>
        <taxon>Cytophagales</taxon>
        <taxon>Leadbetterellaceae</taxon>
        <taxon>Emticicia</taxon>
    </lineage>
</organism>
<keyword evidence="1" id="KW-0645">Protease</keyword>
<dbReference type="RefSeq" id="WP_188768261.1">
    <property type="nucleotide sequence ID" value="NZ_BMKK01000008.1"/>
</dbReference>
<keyword evidence="4" id="KW-0862">Zinc</keyword>
<proteinExistence type="predicted"/>
<evidence type="ECO:0000256" key="4">
    <source>
        <dbReference type="ARBA" id="ARBA00022833"/>
    </source>
</evidence>
<dbReference type="Pfam" id="PF00413">
    <property type="entry name" value="Peptidase_M10"/>
    <property type="match status" value="1"/>
</dbReference>
<dbReference type="InterPro" id="IPR006026">
    <property type="entry name" value="Peptidase_Metallo"/>
</dbReference>
<dbReference type="Gene3D" id="3.40.390.10">
    <property type="entry name" value="Collagenase (Catalytic Domain)"/>
    <property type="match status" value="1"/>
</dbReference>
<dbReference type="InterPro" id="IPR024079">
    <property type="entry name" value="MetalloPept_cat_dom_sf"/>
</dbReference>
<evidence type="ECO:0000256" key="2">
    <source>
        <dbReference type="ARBA" id="ARBA00022723"/>
    </source>
</evidence>
<name>A0A916Z266_9BACT</name>
<sequence length="235" mass="26641">MYSRILIAISLFFVLACSKTETPTPVDTTWQPSTIDGQFVFNTFKSAGLGGSRGKIQKWPQSEVYYWFDTEGTGTSSLVAISDSVFSQINQYSQSTRFIKTADESKANIKIFSGRDTEFEAKYKLSLQGELQVGGTAFMSISSSKNELEKVVIWVTSVFPMLDRRLISRHEIGHAIGFSHVPTKRSIMWDTIDLEYNPTDYTDVDKNYIKILYDSRSKAGMTHEDLFPVYKDVLK</sequence>
<protein>
    <recommendedName>
        <fullName evidence="6">Peptidase metallopeptidase domain-containing protein</fullName>
    </recommendedName>
</protein>
<evidence type="ECO:0000259" key="6">
    <source>
        <dbReference type="SMART" id="SM00235"/>
    </source>
</evidence>
<dbReference type="PROSITE" id="PS51257">
    <property type="entry name" value="PROKAR_LIPOPROTEIN"/>
    <property type="match status" value="1"/>
</dbReference>
<evidence type="ECO:0000313" key="7">
    <source>
        <dbReference type="EMBL" id="GGD70112.1"/>
    </source>
</evidence>
<evidence type="ECO:0000256" key="1">
    <source>
        <dbReference type="ARBA" id="ARBA00022670"/>
    </source>
</evidence>
<dbReference type="GO" id="GO:0006508">
    <property type="term" value="P:proteolysis"/>
    <property type="evidence" value="ECO:0007669"/>
    <property type="project" value="UniProtKB-KW"/>
</dbReference>
<dbReference type="GO" id="GO:0004222">
    <property type="term" value="F:metalloendopeptidase activity"/>
    <property type="evidence" value="ECO:0007669"/>
    <property type="project" value="InterPro"/>
</dbReference>
<feature type="domain" description="Peptidase metallopeptidase" evidence="6">
    <location>
        <begin position="55"/>
        <end position="210"/>
    </location>
</feature>